<protein>
    <submittedName>
        <fullName evidence="1">ABC transporter ATP-binding protein</fullName>
    </submittedName>
</protein>
<evidence type="ECO:0000313" key="1">
    <source>
        <dbReference type="EMBL" id="REH90232.1"/>
    </source>
</evidence>
<reference evidence="1 2" key="1">
    <citation type="journal article" date="2018" name="Vet. Microbiol.">
        <title>Characterisation of Staphylococcus felis isolated from cats using whole genome sequencing.</title>
        <authorList>
            <person name="Worthing K."/>
            <person name="Pang S."/>
            <person name="Trott D.J."/>
            <person name="Abraham S."/>
            <person name="Coombs G.W."/>
            <person name="Jordan D."/>
            <person name="McIntyre L."/>
            <person name="Davies M.R."/>
            <person name="Norris J."/>
        </authorList>
    </citation>
    <scope>NUCLEOTIDE SEQUENCE [LARGE SCALE GENOMIC DNA]</scope>
    <source>
        <strain evidence="1 2">F9</strain>
    </source>
</reference>
<sequence length="42" mass="4709">MLFSVKALEKQKAGRQILSDVTWEVNEGERWLVYGLNGAGKS</sequence>
<keyword evidence="1" id="KW-0547">Nucleotide-binding</keyword>
<dbReference type="SUPFAM" id="SSF52540">
    <property type="entry name" value="P-loop containing nucleoside triphosphate hydrolases"/>
    <property type="match status" value="1"/>
</dbReference>
<proteinExistence type="predicted"/>
<name>A0A3E0ILC3_9STAP</name>
<accession>A0A3E0ILC3</accession>
<keyword evidence="1" id="KW-0067">ATP-binding</keyword>
<comment type="caution">
    <text evidence="1">The sequence shown here is derived from an EMBL/GenBank/DDBJ whole genome shotgun (WGS) entry which is preliminary data.</text>
</comment>
<dbReference type="GO" id="GO:0005524">
    <property type="term" value="F:ATP binding"/>
    <property type="evidence" value="ECO:0007669"/>
    <property type="project" value="UniProtKB-KW"/>
</dbReference>
<dbReference type="InterPro" id="IPR027417">
    <property type="entry name" value="P-loop_NTPase"/>
</dbReference>
<dbReference type="EMBL" id="QKXQ01000626">
    <property type="protein sequence ID" value="REH90232.1"/>
    <property type="molecule type" value="Genomic_DNA"/>
</dbReference>
<dbReference type="Proteomes" id="UP000256562">
    <property type="component" value="Unassembled WGS sequence"/>
</dbReference>
<dbReference type="AlphaFoldDB" id="A0A3E0ILC3"/>
<gene>
    <name evidence="1" type="ORF">DOS83_12580</name>
</gene>
<organism evidence="1 2">
    <name type="scientific">Staphylococcus felis</name>
    <dbReference type="NCBI Taxonomy" id="46127"/>
    <lineage>
        <taxon>Bacteria</taxon>
        <taxon>Bacillati</taxon>
        <taxon>Bacillota</taxon>
        <taxon>Bacilli</taxon>
        <taxon>Bacillales</taxon>
        <taxon>Staphylococcaceae</taxon>
        <taxon>Staphylococcus</taxon>
    </lineage>
</organism>
<feature type="non-terminal residue" evidence="1">
    <location>
        <position position="42"/>
    </location>
</feature>
<dbReference type="Gene3D" id="3.40.50.300">
    <property type="entry name" value="P-loop containing nucleotide triphosphate hydrolases"/>
    <property type="match status" value="1"/>
</dbReference>
<evidence type="ECO:0000313" key="2">
    <source>
        <dbReference type="Proteomes" id="UP000256562"/>
    </source>
</evidence>